<name>A0A560KW77_9BRAD</name>
<dbReference type="EMBL" id="VITY01000021">
    <property type="protein sequence ID" value="TWB87506.1"/>
    <property type="molecule type" value="Genomic_DNA"/>
</dbReference>
<dbReference type="Pfam" id="PF02775">
    <property type="entry name" value="TPP_enzyme_C"/>
    <property type="match status" value="1"/>
</dbReference>
<dbReference type="InterPro" id="IPR022494">
    <property type="entry name" value="Sulfopyruvate_deCO2ase_bsu"/>
</dbReference>
<dbReference type="GO" id="GO:0030976">
    <property type="term" value="F:thiamine pyrophosphate binding"/>
    <property type="evidence" value="ECO:0007669"/>
    <property type="project" value="InterPro"/>
</dbReference>
<keyword evidence="5" id="KW-1185">Reference proteome</keyword>
<accession>A0A560KW77</accession>
<dbReference type="PANTHER" id="PTHR42818:SF1">
    <property type="entry name" value="SULFOPYRUVATE DECARBOXYLASE"/>
    <property type="match status" value="1"/>
</dbReference>
<dbReference type="PANTHER" id="PTHR42818">
    <property type="entry name" value="SULFOPYRUVATE DECARBOXYLASE SUBUNIT ALPHA"/>
    <property type="match status" value="1"/>
</dbReference>
<dbReference type="AlphaFoldDB" id="A0A560KW77"/>
<dbReference type="InterPro" id="IPR029061">
    <property type="entry name" value="THDP-binding"/>
</dbReference>
<evidence type="ECO:0000313" key="4">
    <source>
        <dbReference type="EMBL" id="TWB87506.1"/>
    </source>
</evidence>
<dbReference type="RefSeq" id="WP_146992509.1">
    <property type="nucleotide sequence ID" value="NZ_VITY01000021.1"/>
</dbReference>
<evidence type="ECO:0000256" key="1">
    <source>
        <dbReference type="ARBA" id="ARBA00022793"/>
    </source>
</evidence>
<protein>
    <submittedName>
        <fullName evidence="4">Thiamine pyrophosphate-dependent enzyme</fullName>
    </submittedName>
</protein>
<evidence type="ECO:0000313" key="5">
    <source>
        <dbReference type="Proteomes" id="UP000321304"/>
    </source>
</evidence>
<organism evidence="4 5">
    <name type="scientific">Bradyrhizobium macuxiense</name>
    <dbReference type="NCBI Taxonomy" id="1755647"/>
    <lineage>
        <taxon>Bacteria</taxon>
        <taxon>Pseudomonadati</taxon>
        <taxon>Pseudomonadota</taxon>
        <taxon>Alphaproteobacteria</taxon>
        <taxon>Hyphomicrobiales</taxon>
        <taxon>Nitrobacteraceae</taxon>
        <taxon>Bradyrhizobium</taxon>
    </lineage>
</organism>
<dbReference type="Proteomes" id="UP000321304">
    <property type="component" value="Unassembled WGS sequence"/>
</dbReference>
<comment type="caution">
    <text evidence="4">The sequence shown here is derived from an EMBL/GenBank/DDBJ whole genome shotgun (WGS) entry which is preliminary data.</text>
</comment>
<dbReference type="InterPro" id="IPR011766">
    <property type="entry name" value="TPP_enzyme_TPP-bd"/>
</dbReference>
<dbReference type="GO" id="GO:0016831">
    <property type="term" value="F:carboxy-lyase activity"/>
    <property type="evidence" value="ECO:0007669"/>
    <property type="project" value="UniProtKB-KW"/>
</dbReference>
<sequence>MSATGTLDRRAAVKALLADRGDLLVISGLGSSSYDVFDAGEHPGNFYLWGAMGGAAMVGLGLALAQPKRPVLVVTGDGEQLMGIGSLLTIATKQPGNLSIAVLDNGHFGETGMQPSHSGLGAKLEVIASGAGIRNVSDIADMAGIENFRNSLRDLAGGPRLARIRIASGEVERALPPRDGTYLKNRFRGHLGFKVS</sequence>
<reference evidence="4 5" key="1">
    <citation type="submission" date="2019-06" db="EMBL/GenBank/DDBJ databases">
        <title>Genomic Encyclopedia of Type Strains, Phase IV (KMG-V): Genome sequencing to study the core and pangenomes of soil and plant-associated prokaryotes.</title>
        <authorList>
            <person name="Whitman W."/>
        </authorList>
    </citation>
    <scope>NUCLEOTIDE SEQUENCE [LARGE SCALE GENOMIC DNA]</scope>
    <source>
        <strain evidence="4 5">BR 10355</strain>
    </source>
</reference>
<keyword evidence="2" id="KW-0456">Lyase</keyword>
<gene>
    <name evidence="4" type="ORF">FBZ93_12167</name>
</gene>
<dbReference type="SUPFAM" id="SSF52518">
    <property type="entry name" value="Thiamin diphosphate-binding fold (THDP-binding)"/>
    <property type="match status" value="1"/>
</dbReference>
<feature type="domain" description="Thiamine pyrophosphate enzyme TPP-binding" evidence="3">
    <location>
        <begin position="47"/>
        <end position="149"/>
    </location>
</feature>
<evidence type="ECO:0000259" key="3">
    <source>
        <dbReference type="Pfam" id="PF02775"/>
    </source>
</evidence>
<dbReference type="CDD" id="cd03372">
    <property type="entry name" value="TPP_ComE"/>
    <property type="match status" value="1"/>
</dbReference>
<dbReference type="Gene3D" id="3.40.50.970">
    <property type="match status" value="1"/>
</dbReference>
<keyword evidence="1" id="KW-0210">Decarboxylase</keyword>
<proteinExistence type="predicted"/>
<dbReference type="GO" id="GO:0044281">
    <property type="term" value="P:small molecule metabolic process"/>
    <property type="evidence" value="ECO:0007669"/>
    <property type="project" value="UniProtKB-ARBA"/>
</dbReference>
<dbReference type="STRING" id="1755647.AS156_09765"/>
<evidence type="ECO:0000256" key="2">
    <source>
        <dbReference type="ARBA" id="ARBA00023239"/>
    </source>
</evidence>
<dbReference type="InterPro" id="IPR051818">
    <property type="entry name" value="TPP_dependent_decarboxylase"/>
</dbReference>
<dbReference type="OrthoDB" id="6843902at2"/>